<evidence type="ECO:0000313" key="2">
    <source>
        <dbReference type="Proteomes" id="UP000668068"/>
    </source>
</evidence>
<dbReference type="RefSeq" id="WP_003478985.1">
    <property type="nucleotide sequence ID" value="NZ_CATNWI010000002.1"/>
</dbReference>
<proteinExistence type="predicted"/>
<comment type="caution">
    <text evidence="1">The sequence shown here is derived from an EMBL/GenBank/DDBJ whole genome shotgun (WGS) entry which is preliminary data.</text>
</comment>
<organism evidence="1 2">
    <name type="scientific">Clostridium perfringens</name>
    <dbReference type="NCBI Taxonomy" id="1502"/>
    <lineage>
        <taxon>Bacteria</taxon>
        <taxon>Bacillati</taxon>
        <taxon>Bacillota</taxon>
        <taxon>Clostridia</taxon>
        <taxon>Eubacteriales</taxon>
        <taxon>Clostridiaceae</taxon>
        <taxon>Clostridium</taxon>
    </lineage>
</organism>
<name>A0AAW4J0T3_CLOPF</name>
<protein>
    <submittedName>
        <fullName evidence="1">Uncharacterized protein</fullName>
    </submittedName>
</protein>
<evidence type="ECO:0000313" key="1">
    <source>
        <dbReference type="EMBL" id="MBO3360422.1"/>
    </source>
</evidence>
<dbReference type="AlphaFoldDB" id="A0AAW4J0T3"/>
<accession>A0AAW4J0T3</accession>
<dbReference type="Proteomes" id="UP000668068">
    <property type="component" value="Unassembled WGS sequence"/>
</dbReference>
<dbReference type="EMBL" id="JAENQP010000033">
    <property type="protein sequence ID" value="MBO3360422.1"/>
    <property type="molecule type" value="Genomic_DNA"/>
</dbReference>
<reference evidence="1" key="1">
    <citation type="submission" date="2020-12" db="EMBL/GenBank/DDBJ databases">
        <title>Comparative genomics of Clostridium perfringens reveals patterns of host-associated phylogenetic clades and virulence factors.</title>
        <authorList>
            <person name="Smith A.H."/>
            <person name="Geier R."/>
        </authorList>
    </citation>
    <scope>NUCLEOTIDE SEQUENCE</scope>
    <source>
        <strain evidence="1">CHD30677R</strain>
    </source>
</reference>
<sequence>MERKEIIKDIQDECILFDGNCIGGINQDGCSKVDLCMNLFGNKFLEKFNNGVKSNQISLLK</sequence>
<gene>
    <name evidence="1" type="ORF">JJB47_16970</name>
</gene>